<dbReference type="AlphaFoldDB" id="A0A381QC79"/>
<dbReference type="SUPFAM" id="SSF50800">
    <property type="entry name" value="PK beta-barrel domain-like"/>
    <property type="match status" value="1"/>
</dbReference>
<dbReference type="InterPro" id="IPR011037">
    <property type="entry name" value="Pyrv_Knase-like_insert_dom_sf"/>
</dbReference>
<dbReference type="InterPro" id="IPR005303">
    <property type="entry name" value="MOCOS_middle"/>
</dbReference>
<accession>A0A381QC79</accession>
<dbReference type="GO" id="GO:0030151">
    <property type="term" value="F:molybdenum ion binding"/>
    <property type="evidence" value="ECO:0007669"/>
    <property type="project" value="InterPro"/>
</dbReference>
<feature type="domain" description="MOSC" evidence="1">
    <location>
        <begin position="144"/>
        <end position="304"/>
    </location>
</feature>
<dbReference type="GO" id="GO:0003824">
    <property type="term" value="F:catalytic activity"/>
    <property type="evidence" value="ECO:0007669"/>
    <property type="project" value="InterPro"/>
</dbReference>
<protein>
    <recommendedName>
        <fullName evidence="1">MOSC domain-containing protein</fullName>
    </recommendedName>
</protein>
<dbReference type="EMBL" id="UINC01001261">
    <property type="protein sequence ID" value="SUZ76009.1"/>
    <property type="molecule type" value="Genomic_DNA"/>
</dbReference>
<proteinExistence type="predicted"/>
<dbReference type="Pfam" id="PF03473">
    <property type="entry name" value="MOSC"/>
    <property type="match status" value="1"/>
</dbReference>
<dbReference type="PANTHER" id="PTHR14237">
    <property type="entry name" value="MOLYBDOPTERIN COFACTOR SULFURASE MOSC"/>
    <property type="match status" value="1"/>
</dbReference>
<name>A0A381QC79_9ZZZZ</name>
<evidence type="ECO:0000313" key="2">
    <source>
        <dbReference type="EMBL" id="SUZ76009.1"/>
    </source>
</evidence>
<sequence length="315" mass="34438">MWQLGGRPWWSQRVRARFACYGRIMSEIPVEAIHIHPVKSCRRIEVGEAEIVATGLAHDREWQVVDNDGACVTQRKHASLATIETALDGDTIVLSAPEHGSTTLSRDGAPPVTVLPLVGRRPVAGVDAGDEAAAWISDFLGESHRFAAVTADSNHRAPSSIDVFEQPLTFVDLAPVLLANSASLRWLQERAVEPFGMDRFRANVIVDATDPWVEDTWHEMAIGSVVMTAELPWPRCAIPQIDQDSGERQREPALALRAYRWCSEAPTLDGNLKSMMEGNGMFGMGCRIGPVGATLTVGDVVDVQSYREPILAPPV</sequence>
<dbReference type="GO" id="GO:0030170">
    <property type="term" value="F:pyridoxal phosphate binding"/>
    <property type="evidence" value="ECO:0007669"/>
    <property type="project" value="InterPro"/>
</dbReference>
<dbReference type="PANTHER" id="PTHR14237:SF19">
    <property type="entry name" value="MITOCHONDRIAL AMIDOXIME REDUCING COMPONENT 1"/>
    <property type="match status" value="1"/>
</dbReference>
<organism evidence="2">
    <name type="scientific">marine metagenome</name>
    <dbReference type="NCBI Taxonomy" id="408172"/>
    <lineage>
        <taxon>unclassified sequences</taxon>
        <taxon>metagenomes</taxon>
        <taxon>ecological metagenomes</taxon>
    </lineage>
</organism>
<dbReference type="Pfam" id="PF03476">
    <property type="entry name" value="MOSC_N"/>
    <property type="match status" value="1"/>
</dbReference>
<dbReference type="InterPro" id="IPR005302">
    <property type="entry name" value="MoCF_Sase_C"/>
</dbReference>
<evidence type="ECO:0000259" key="1">
    <source>
        <dbReference type="PROSITE" id="PS51340"/>
    </source>
</evidence>
<dbReference type="SUPFAM" id="SSF141673">
    <property type="entry name" value="MOSC N-terminal domain-like"/>
    <property type="match status" value="1"/>
</dbReference>
<dbReference type="PROSITE" id="PS51340">
    <property type="entry name" value="MOSC"/>
    <property type="match status" value="1"/>
</dbReference>
<gene>
    <name evidence="2" type="ORF">METZ01_LOCUS28863</name>
</gene>
<reference evidence="2" key="1">
    <citation type="submission" date="2018-05" db="EMBL/GenBank/DDBJ databases">
        <authorList>
            <person name="Lanie J.A."/>
            <person name="Ng W.-L."/>
            <person name="Kazmierczak K.M."/>
            <person name="Andrzejewski T.M."/>
            <person name="Davidsen T.M."/>
            <person name="Wayne K.J."/>
            <person name="Tettelin H."/>
            <person name="Glass J.I."/>
            <person name="Rusch D."/>
            <person name="Podicherti R."/>
            <person name="Tsui H.-C.T."/>
            <person name="Winkler M.E."/>
        </authorList>
    </citation>
    <scope>NUCLEOTIDE SEQUENCE</scope>
</reference>